<dbReference type="SUPFAM" id="SSF103481">
    <property type="entry name" value="Multidrug resistance efflux transporter EmrE"/>
    <property type="match status" value="2"/>
</dbReference>
<dbReference type="AlphaFoldDB" id="A0A229UH66"/>
<feature type="domain" description="EamA" evidence="8">
    <location>
        <begin position="154"/>
        <end position="291"/>
    </location>
</feature>
<comment type="subcellular location">
    <subcellularLocation>
        <location evidence="1">Cell membrane</location>
        <topology evidence="1">Multi-pass membrane protein</topology>
    </subcellularLocation>
</comment>
<feature type="transmembrane region" description="Helical" evidence="7">
    <location>
        <begin position="36"/>
        <end position="55"/>
    </location>
</feature>
<dbReference type="InterPro" id="IPR050638">
    <property type="entry name" value="AA-Vitamin_Transporters"/>
</dbReference>
<feature type="transmembrane region" description="Helical" evidence="7">
    <location>
        <begin position="67"/>
        <end position="86"/>
    </location>
</feature>
<evidence type="ECO:0000256" key="5">
    <source>
        <dbReference type="ARBA" id="ARBA00022989"/>
    </source>
</evidence>
<reference evidence="9 10" key="1">
    <citation type="submission" date="2017-07" db="EMBL/GenBank/DDBJ databases">
        <title>Genome sequencing and assembly of Paenibacillus rigui.</title>
        <authorList>
            <person name="Mayilraj S."/>
        </authorList>
    </citation>
    <scope>NUCLEOTIDE SEQUENCE [LARGE SCALE GENOMIC DNA]</scope>
    <source>
        <strain evidence="9 10">JCM 16352</strain>
    </source>
</reference>
<keyword evidence="4 7" id="KW-0812">Transmembrane</keyword>
<comment type="caution">
    <text evidence="9">The sequence shown here is derived from an EMBL/GenBank/DDBJ whole genome shotgun (WGS) entry which is preliminary data.</text>
</comment>
<dbReference type="Proteomes" id="UP000215509">
    <property type="component" value="Unassembled WGS sequence"/>
</dbReference>
<dbReference type="PANTHER" id="PTHR32322:SF18">
    <property type="entry name" value="S-ADENOSYLMETHIONINE_S-ADENOSYLHOMOCYSTEINE TRANSPORTER"/>
    <property type="match status" value="1"/>
</dbReference>
<gene>
    <name evidence="9" type="ORF">CF651_29140</name>
</gene>
<feature type="transmembrane region" description="Helical" evidence="7">
    <location>
        <begin position="7"/>
        <end position="30"/>
    </location>
</feature>
<dbReference type="RefSeq" id="WP_094018379.1">
    <property type="nucleotide sequence ID" value="NZ_NMQW01000057.1"/>
</dbReference>
<comment type="similarity">
    <text evidence="2">Belongs to the EamA transporter family.</text>
</comment>
<protein>
    <submittedName>
        <fullName evidence="9">Permease</fullName>
    </submittedName>
</protein>
<feature type="transmembrane region" description="Helical" evidence="7">
    <location>
        <begin position="251"/>
        <end position="270"/>
    </location>
</feature>
<feature type="domain" description="EamA" evidence="8">
    <location>
        <begin position="7"/>
        <end position="140"/>
    </location>
</feature>
<feature type="transmembrane region" description="Helical" evidence="7">
    <location>
        <begin position="218"/>
        <end position="239"/>
    </location>
</feature>
<feature type="transmembrane region" description="Helical" evidence="7">
    <location>
        <begin position="157"/>
        <end position="176"/>
    </location>
</feature>
<sequence length="309" mass="33220">MDKSTRWIYLILAFVVASWGLNIVMVKYLTQTAPPFLVAAVRMPLAGLALLPFALRKYGWYKPTGKQWLLLTLIGITSIFFHQLFLASGVVTTTATNASLILGLNPLTTALLAALFVGEKMTWRLFLGIMAGFSGVVIVVLSGSSDAAIEMSGWGDLIMLLSMLAYVVGGLLIKAISGTSIPTLVITAYSTLIGGVMLNIGAFFQYGPSAYSQIHFNALGWIVMLMSAWIASSLGTLGWNHGIKLLGANRTAMFINGMPFASMVGAVLFLHEHIRWIHLLAFVLTTVGIVIGTKPKRPAAVQQGIVASK</sequence>
<keyword evidence="10" id="KW-1185">Reference proteome</keyword>
<evidence type="ECO:0000256" key="6">
    <source>
        <dbReference type="ARBA" id="ARBA00023136"/>
    </source>
</evidence>
<organism evidence="9 10">
    <name type="scientific">Paenibacillus rigui</name>
    <dbReference type="NCBI Taxonomy" id="554312"/>
    <lineage>
        <taxon>Bacteria</taxon>
        <taxon>Bacillati</taxon>
        <taxon>Bacillota</taxon>
        <taxon>Bacilli</taxon>
        <taxon>Bacillales</taxon>
        <taxon>Paenibacillaceae</taxon>
        <taxon>Paenibacillus</taxon>
    </lineage>
</organism>
<dbReference type="GO" id="GO:0005886">
    <property type="term" value="C:plasma membrane"/>
    <property type="evidence" value="ECO:0007669"/>
    <property type="project" value="UniProtKB-SubCell"/>
</dbReference>
<evidence type="ECO:0000313" key="9">
    <source>
        <dbReference type="EMBL" id="OXM82737.1"/>
    </source>
</evidence>
<proteinExistence type="inferred from homology"/>
<dbReference type="OrthoDB" id="9805239at2"/>
<feature type="transmembrane region" description="Helical" evidence="7">
    <location>
        <begin position="276"/>
        <end position="293"/>
    </location>
</feature>
<evidence type="ECO:0000259" key="8">
    <source>
        <dbReference type="Pfam" id="PF00892"/>
    </source>
</evidence>
<accession>A0A229UH66</accession>
<evidence type="ECO:0000256" key="4">
    <source>
        <dbReference type="ARBA" id="ARBA00022692"/>
    </source>
</evidence>
<evidence type="ECO:0000313" key="10">
    <source>
        <dbReference type="Proteomes" id="UP000215509"/>
    </source>
</evidence>
<dbReference type="Pfam" id="PF00892">
    <property type="entry name" value="EamA"/>
    <property type="match status" value="2"/>
</dbReference>
<feature type="transmembrane region" description="Helical" evidence="7">
    <location>
        <begin position="125"/>
        <end position="145"/>
    </location>
</feature>
<dbReference type="InterPro" id="IPR037185">
    <property type="entry name" value="EmrE-like"/>
</dbReference>
<dbReference type="EMBL" id="NMQW01000057">
    <property type="protein sequence ID" value="OXM82737.1"/>
    <property type="molecule type" value="Genomic_DNA"/>
</dbReference>
<dbReference type="InterPro" id="IPR000620">
    <property type="entry name" value="EamA_dom"/>
</dbReference>
<keyword evidence="3" id="KW-1003">Cell membrane</keyword>
<evidence type="ECO:0000256" key="7">
    <source>
        <dbReference type="SAM" id="Phobius"/>
    </source>
</evidence>
<keyword evidence="5 7" id="KW-1133">Transmembrane helix</keyword>
<keyword evidence="6 7" id="KW-0472">Membrane</keyword>
<dbReference type="PANTHER" id="PTHR32322">
    <property type="entry name" value="INNER MEMBRANE TRANSPORTER"/>
    <property type="match status" value="1"/>
</dbReference>
<evidence type="ECO:0000256" key="3">
    <source>
        <dbReference type="ARBA" id="ARBA00022475"/>
    </source>
</evidence>
<name>A0A229UH66_9BACL</name>
<feature type="transmembrane region" description="Helical" evidence="7">
    <location>
        <begin position="183"/>
        <end position="206"/>
    </location>
</feature>
<evidence type="ECO:0000256" key="2">
    <source>
        <dbReference type="ARBA" id="ARBA00007362"/>
    </source>
</evidence>
<feature type="transmembrane region" description="Helical" evidence="7">
    <location>
        <begin position="98"/>
        <end position="118"/>
    </location>
</feature>
<evidence type="ECO:0000256" key="1">
    <source>
        <dbReference type="ARBA" id="ARBA00004651"/>
    </source>
</evidence>